<keyword evidence="6" id="KW-1185">Reference proteome</keyword>
<gene>
    <name evidence="5" type="ORF">GPX89_28580</name>
</gene>
<accession>A0A7K1V506</accession>
<dbReference type="PANTHER" id="PTHR47894">
    <property type="entry name" value="HTH-TYPE TRANSCRIPTIONAL REGULATOR GADX"/>
    <property type="match status" value="1"/>
</dbReference>
<keyword evidence="3" id="KW-0804">Transcription</keyword>
<feature type="domain" description="HTH araC/xylS-type" evidence="4">
    <location>
        <begin position="252"/>
        <end position="350"/>
    </location>
</feature>
<dbReference type="AlphaFoldDB" id="A0A7K1V506"/>
<dbReference type="Pfam" id="PF12625">
    <property type="entry name" value="Arabinose_bd"/>
    <property type="match status" value="1"/>
</dbReference>
<evidence type="ECO:0000256" key="3">
    <source>
        <dbReference type="ARBA" id="ARBA00023163"/>
    </source>
</evidence>
<dbReference type="SUPFAM" id="SSF46689">
    <property type="entry name" value="Homeodomain-like"/>
    <property type="match status" value="1"/>
</dbReference>
<protein>
    <submittedName>
        <fullName evidence="5">Helix-turn-helix domain-containing protein</fullName>
    </submittedName>
</protein>
<name>A0A7K1V506_9NOCA</name>
<dbReference type="GO" id="GO:0003700">
    <property type="term" value="F:DNA-binding transcription factor activity"/>
    <property type="evidence" value="ECO:0007669"/>
    <property type="project" value="InterPro"/>
</dbReference>
<dbReference type="PROSITE" id="PS01124">
    <property type="entry name" value="HTH_ARAC_FAMILY_2"/>
    <property type="match status" value="1"/>
</dbReference>
<proteinExistence type="predicted"/>
<dbReference type="InterPro" id="IPR018060">
    <property type="entry name" value="HTH_AraC"/>
</dbReference>
<reference evidence="5 6" key="1">
    <citation type="submission" date="2019-12" db="EMBL/GenBank/DDBJ databases">
        <title>Nocardia sp. nov. ET3-3 isolated from soil.</title>
        <authorList>
            <person name="Kanchanasin P."/>
            <person name="Tanasupawat S."/>
            <person name="Yuki M."/>
            <person name="Kudo T."/>
        </authorList>
    </citation>
    <scope>NUCLEOTIDE SEQUENCE [LARGE SCALE GENOMIC DNA]</scope>
    <source>
        <strain evidence="5 6">ET3-3</strain>
    </source>
</reference>
<comment type="caution">
    <text evidence="5">The sequence shown here is derived from an EMBL/GenBank/DDBJ whole genome shotgun (WGS) entry which is preliminary data.</text>
</comment>
<evidence type="ECO:0000256" key="1">
    <source>
        <dbReference type="ARBA" id="ARBA00023015"/>
    </source>
</evidence>
<dbReference type="GO" id="GO:0005829">
    <property type="term" value="C:cytosol"/>
    <property type="evidence" value="ECO:0007669"/>
    <property type="project" value="TreeGrafter"/>
</dbReference>
<dbReference type="GO" id="GO:0000976">
    <property type="term" value="F:transcription cis-regulatory region binding"/>
    <property type="evidence" value="ECO:0007669"/>
    <property type="project" value="TreeGrafter"/>
</dbReference>
<dbReference type="Gene3D" id="1.10.10.60">
    <property type="entry name" value="Homeodomain-like"/>
    <property type="match status" value="1"/>
</dbReference>
<dbReference type="Pfam" id="PF12833">
    <property type="entry name" value="HTH_18"/>
    <property type="match status" value="1"/>
</dbReference>
<evidence type="ECO:0000259" key="4">
    <source>
        <dbReference type="PROSITE" id="PS01124"/>
    </source>
</evidence>
<dbReference type="InterPro" id="IPR032687">
    <property type="entry name" value="AraC-type_N"/>
</dbReference>
<dbReference type="EMBL" id="WRPP01000006">
    <property type="protein sequence ID" value="MVU81188.1"/>
    <property type="molecule type" value="Genomic_DNA"/>
</dbReference>
<dbReference type="SMART" id="SM00342">
    <property type="entry name" value="HTH_ARAC"/>
    <property type="match status" value="1"/>
</dbReference>
<evidence type="ECO:0000256" key="2">
    <source>
        <dbReference type="ARBA" id="ARBA00023125"/>
    </source>
</evidence>
<dbReference type="PANTHER" id="PTHR47894:SF1">
    <property type="entry name" value="HTH-TYPE TRANSCRIPTIONAL REGULATOR VQSM"/>
    <property type="match status" value="1"/>
</dbReference>
<sequence length="352" mass="38829">MSERTEMLSPRDARLPSAIGGTNPARTAGLLRGMALTLGVPPAELDAILPSVDPDVLDDDRLRIPTEWVWRVWELIDDRAGPGSGALVARAAEFGELHVWDYLFASAPTLAESVRVAIALRAVVTDPDVEWSIHEDGRLLTVRRTPGREPAAALAPVEEFTLAILLRRMRAAVRQPLVPVRITFSHGASHRRKPLVDEFGTGCIDFGEPHAEMTFLDAGALPTNADPYLGPMLRDHAELVLASSRSAPDWRETLRGTIAAALRDGEPGLEATARRLALSPRTLQRRLQELGTSWRQEVESVRHANAIRLIRDSGLPVQSVAARLGYTDARTLRRAIRRWTGDSTVEFRRRLA</sequence>
<dbReference type="InterPro" id="IPR009057">
    <property type="entry name" value="Homeodomain-like_sf"/>
</dbReference>
<keyword evidence="2" id="KW-0238">DNA-binding</keyword>
<evidence type="ECO:0000313" key="6">
    <source>
        <dbReference type="Proteomes" id="UP000466794"/>
    </source>
</evidence>
<keyword evidence="1" id="KW-0805">Transcription regulation</keyword>
<dbReference type="Proteomes" id="UP000466794">
    <property type="component" value="Unassembled WGS sequence"/>
</dbReference>
<evidence type="ECO:0000313" key="5">
    <source>
        <dbReference type="EMBL" id="MVU81188.1"/>
    </source>
</evidence>
<organism evidence="5 6">
    <name type="scientific">Nocardia terrae</name>
    <dbReference type="NCBI Taxonomy" id="2675851"/>
    <lineage>
        <taxon>Bacteria</taxon>
        <taxon>Bacillati</taxon>
        <taxon>Actinomycetota</taxon>
        <taxon>Actinomycetes</taxon>
        <taxon>Mycobacteriales</taxon>
        <taxon>Nocardiaceae</taxon>
        <taxon>Nocardia</taxon>
    </lineage>
</organism>